<keyword evidence="3" id="KW-0813">Transport</keyword>
<evidence type="ECO:0000256" key="7">
    <source>
        <dbReference type="ARBA" id="ARBA00022989"/>
    </source>
</evidence>
<feature type="transmembrane region" description="Helical" evidence="11">
    <location>
        <begin position="52"/>
        <end position="74"/>
    </location>
</feature>
<keyword evidence="5" id="KW-0769">Symport</keyword>
<sequence length="156" mass="16966">MSENGDKEEGANSSKELDAGALFVLKSRGSWVHCGYHLTTSIVAPALLSLPYALSLLGWFGGVLCLTLRAVVYLQPTNEVLEQKFADAKGYQFSIRNMGPSLIFRSLAVIIATTVAAMFPFFGDINAVIGAFGFIPLDFIFPMVFYNVLSGHPNRP</sequence>
<dbReference type="GO" id="GO:0015293">
    <property type="term" value="F:symporter activity"/>
    <property type="evidence" value="ECO:0007669"/>
    <property type="project" value="UniProtKB-KW"/>
</dbReference>
<keyword evidence="6" id="KW-0029">Amino-acid transport</keyword>
<dbReference type="GO" id="GO:0009734">
    <property type="term" value="P:auxin-activated signaling pathway"/>
    <property type="evidence" value="ECO:0007669"/>
    <property type="project" value="UniProtKB-KW"/>
</dbReference>
<evidence type="ECO:0000313" key="13">
    <source>
        <dbReference type="EMBL" id="KDP45033.1"/>
    </source>
</evidence>
<keyword evidence="14" id="KW-1185">Reference proteome</keyword>
<evidence type="ECO:0000256" key="5">
    <source>
        <dbReference type="ARBA" id="ARBA00022847"/>
    </source>
</evidence>
<evidence type="ECO:0000256" key="11">
    <source>
        <dbReference type="SAM" id="Phobius"/>
    </source>
</evidence>
<feature type="domain" description="Amino acid transporter transmembrane" evidence="12">
    <location>
        <begin position="71"/>
        <end position="148"/>
    </location>
</feature>
<dbReference type="EMBL" id="KK914240">
    <property type="protein sequence ID" value="KDP45033.1"/>
    <property type="molecule type" value="Genomic_DNA"/>
</dbReference>
<evidence type="ECO:0000256" key="3">
    <source>
        <dbReference type="ARBA" id="ARBA00022448"/>
    </source>
</evidence>
<reference evidence="13 14" key="1">
    <citation type="journal article" date="2014" name="PLoS ONE">
        <title>Global Analysis of Gene Expression Profiles in Physic Nut (Jatropha curcas L.) Seedlings Exposed to Salt Stress.</title>
        <authorList>
            <person name="Zhang L."/>
            <person name="Zhang C."/>
            <person name="Wu P."/>
            <person name="Chen Y."/>
            <person name="Li M."/>
            <person name="Jiang H."/>
            <person name="Wu G."/>
        </authorList>
    </citation>
    <scope>NUCLEOTIDE SEQUENCE [LARGE SCALE GENOMIC DNA]</scope>
    <source>
        <strain evidence="14">cv. GZQX0401</strain>
        <tissue evidence="13">Young leaves</tissue>
    </source>
</reference>
<dbReference type="Pfam" id="PF01490">
    <property type="entry name" value="Aa_trans"/>
    <property type="match status" value="1"/>
</dbReference>
<keyword evidence="8 11" id="KW-0472">Membrane</keyword>
<comment type="function">
    <text evidence="10">Carrier protein involved in proton-driven auxin influx. Mediates the formation of auxin gradient from developing leaves (site of auxin biosynthesis) to tips by contributing to the loading of auxin in vascular tissues and facilitating acropetal (base to tip) auxin transport within inner tissues of the root apex, and basipetal (tip to base) auxin transport within outer tissues of the root apex. May be involved in lateral roots and nodules formation.</text>
</comment>
<keyword evidence="9" id="KW-0927">Auxin signaling pathway</keyword>
<organism evidence="13 14">
    <name type="scientific">Jatropha curcas</name>
    <name type="common">Barbados nut</name>
    <dbReference type="NCBI Taxonomy" id="180498"/>
    <lineage>
        <taxon>Eukaryota</taxon>
        <taxon>Viridiplantae</taxon>
        <taxon>Streptophyta</taxon>
        <taxon>Embryophyta</taxon>
        <taxon>Tracheophyta</taxon>
        <taxon>Spermatophyta</taxon>
        <taxon>Magnoliopsida</taxon>
        <taxon>eudicotyledons</taxon>
        <taxon>Gunneridae</taxon>
        <taxon>Pentapetalae</taxon>
        <taxon>rosids</taxon>
        <taxon>fabids</taxon>
        <taxon>Malpighiales</taxon>
        <taxon>Euphorbiaceae</taxon>
        <taxon>Crotonoideae</taxon>
        <taxon>Jatropheae</taxon>
        <taxon>Jatropha</taxon>
    </lineage>
</organism>
<dbReference type="STRING" id="180498.A0A067LCQ9"/>
<name>A0A067LCQ9_JATCU</name>
<dbReference type="GO" id="GO:0006865">
    <property type="term" value="P:amino acid transport"/>
    <property type="evidence" value="ECO:0007669"/>
    <property type="project" value="UniProtKB-KW"/>
</dbReference>
<evidence type="ECO:0000256" key="6">
    <source>
        <dbReference type="ARBA" id="ARBA00022970"/>
    </source>
</evidence>
<evidence type="ECO:0000256" key="2">
    <source>
        <dbReference type="ARBA" id="ARBA00005590"/>
    </source>
</evidence>
<dbReference type="Proteomes" id="UP000027138">
    <property type="component" value="Unassembled WGS sequence"/>
</dbReference>
<proteinExistence type="inferred from homology"/>
<feature type="transmembrane region" description="Helical" evidence="11">
    <location>
        <begin position="128"/>
        <end position="149"/>
    </location>
</feature>
<accession>A0A067LCQ9</accession>
<evidence type="ECO:0000256" key="8">
    <source>
        <dbReference type="ARBA" id="ARBA00023136"/>
    </source>
</evidence>
<dbReference type="GO" id="GO:0012505">
    <property type="term" value="C:endomembrane system"/>
    <property type="evidence" value="ECO:0007669"/>
    <property type="project" value="UniProtKB-SubCell"/>
</dbReference>
<evidence type="ECO:0000259" key="12">
    <source>
        <dbReference type="Pfam" id="PF01490"/>
    </source>
</evidence>
<dbReference type="AlphaFoldDB" id="A0A067LCQ9"/>
<evidence type="ECO:0000256" key="10">
    <source>
        <dbReference type="ARBA" id="ARBA00045588"/>
    </source>
</evidence>
<dbReference type="PANTHER" id="PTHR48017">
    <property type="entry name" value="OS05G0424000 PROTEIN-RELATED"/>
    <property type="match status" value="1"/>
</dbReference>
<feature type="transmembrane region" description="Helical" evidence="11">
    <location>
        <begin position="102"/>
        <end position="122"/>
    </location>
</feature>
<gene>
    <name evidence="13" type="ORF">JCGZ_01533</name>
</gene>
<evidence type="ECO:0000313" key="14">
    <source>
        <dbReference type="Proteomes" id="UP000027138"/>
    </source>
</evidence>
<protein>
    <recommendedName>
        <fullName evidence="12">Amino acid transporter transmembrane domain-containing protein</fullName>
    </recommendedName>
</protein>
<dbReference type="InterPro" id="IPR013057">
    <property type="entry name" value="AA_transpt_TM"/>
</dbReference>
<evidence type="ECO:0000256" key="4">
    <source>
        <dbReference type="ARBA" id="ARBA00022692"/>
    </source>
</evidence>
<evidence type="ECO:0000256" key="9">
    <source>
        <dbReference type="ARBA" id="ARBA00023294"/>
    </source>
</evidence>
<comment type="subcellular location">
    <subcellularLocation>
        <location evidence="1">Endomembrane system</location>
        <topology evidence="1">Multi-pass membrane protein</topology>
    </subcellularLocation>
</comment>
<keyword evidence="7 11" id="KW-1133">Transmembrane helix</keyword>
<evidence type="ECO:0000256" key="1">
    <source>
        <dbReference type="ARBA" id="ARBA00004127"/>
    </source>
</evidence>
<dbReference type="OrthoDB" id="1710481at2759"/>
<keyword evidence="4 11" id="KW-0812">Transmembrane</keyword>
<comment type="similarity">
    <text evidence="2">Belongs to the amino acid/polyamine transporter 2 family. Amino acid/auxin permease (AAAP) (TC 2.A.18.1) subfamily.</text>
</comment>